<organism evidence="1">
    <name type="scientific">Amphimedon queenslandica</name>
    <name type="common">Sponge</name>
    <dbReference type="NCBI Taxonomy" id="400682"/>
    <lineage>
        <taxon>Eukaryota</taxon>
        <taxon>Metazoa</taxon>
        <taxon>Porifera</taxon>
        <taxon>Demospongiae</taxon>
        <taxon>Heteroscleromorpha</taxon>
        <taxon>Haplosclerida</taxon>
        <taxon>Niphatidae</taxon>
        <taxon>Amphimedon</taxon>
    </lineage>
</organism>
<evidence type="ECO:0000313" key="1">
    <source>
        <dbReference type="EnsemblMetazoa" id="Aqu2.1.26725_001"/>
    </source>
</evidence>
<sequence length="19" mass="2213">HIICCTKALCFSFHIFIIC</sequence>
<name>A0A1X7UGF6_AMPQE</name>
<proteinExistence type="predicted"/>
<protein>
    <submittedName>
        <fullName evidence="1">Uncharacterized protein</fullName>
    </submittedName>
</protein>
<dbReference type="AlphaFoldDB" id="A0A1X7UGF6"/>
<accession>A0A1X7UGF6</accession>
<dbReference type="EnsemblMetazoa" id="Aqu2.1.26725_001">
    <property type="protein sequence ID" value="Aqu2.1.26725_001"/>
    <property type="gene ID" value="Aqu2.1.26725"/>
</dbReference>
<dbReference type="InParanoid" id="A0A1X7UGF6"/>
<reference evidence="1" key="1">
    <citation type="submission" date="2017-05" db="UniProtKB">
        <authorList>
            <consortium name="EnsemblMetazoa"/>
        </authorList>
    </citation>
    <scope>IDENTIFICATION</scope>
</reference>